<dbReference type="InterPro" id="IPR058041">
    <property type="entry name" value="CcFV1_CP"/>
</dbReference>
<name>A0A076JWY5_9VIRU</name>
<dbReference type="GeneID" id="20098140"/>
<keyword evidence="3" id="KW-1185">Reference proteome</keyword>
<dbReference type="KEGG" id="vg:20098140"/>
<evidence type="ECO:0000313" key="2">
    <source>
        <dbReference type="EMBL" id="AII80570.1"/>
    </source>
</evidence>
<dbReference type="EMBL" id="KJ787689">
    <property type="protein sequence ID" value="AII80570.1"/>
    <property type="molecule type" value="Genomic_RNA"/>
</dbReference>
<sequence length="294" mass="30852">MSDAYLTSREAKLLMQLPDEAIAGILKLASHGLKPAGIIEYASAVAKDQEPAPFPALTGPKPLTIQLHSFLADPRQYSDTYSLAMDVVERLRALEMSDRDEARKELAAVISATPRIAASGKPVRVVDDGAPGGAPGSAQPLAGASSVTKSLAAEIASNSTLYGSYKFDAFETQLGVTERFAVDLGENFYVVTFSKKNAIAIARLVCVHGRSYASAAPYVVYVDSAGRMLRGGDIDSRRGDCRRGPRDTPDESTRVLGAPIRGGDHAPASLPSRARPEGATGTPSPPRAGTAVGA</sequence>
<dbReference type="Proteomes" id="UP000202687">
    <property type="component" value="Genome"/>
</dbReference>
<evidence type="ECO:0000313" key="3">
    <source>
        <dbReference type="Proteomes" id="UP000202687"/>
    </source>
</evidence>
<protein>
    <submittedName>
        <fullName evidence="2">Uncharacterized protein</fullName>
    </submittedName>
</protein>
<feature type="compositionally biased region" description="Basic and acidic residues" evidence="1">
    <location>
        <begin position="232"/>
        <end position="253"/>
    </location>
</feature>
<organism evidence="2 3">
    <name type="scientific">Cladosporium cladosporioides virus 1</name>
    <dbReference type="NCBI Taxonomy" id="1529605"/>
    <lineage>
        <taxon>Viruses</taxon>
        <taxon>Riboviria</taxon>
        <taxon>Riboviria incertae sedis</taxon>
        <taxon>Polymycoviridae</taxon>
        <taxon>Polymycovirus</taxon>
        <taxon>Polymycovirus cladosporii</taxon>
        <taxon>Cladosporium cladosporioides polymycovirus 1</taxon>
    </lineage>
</organism>
<feature type="region of interest" description="Disordered" evidence="1">
    <location>
        <begin position="232"/>
        <end position="294"/>
    </location>
</feature>
<dbReference type="RefSeq" id="YP_009052473.1">
    <property type="nucleotide sequence ID" value="NC_024707.1"/>
</dbReference>
<proteinExistence type="predicted"/>
<evidence type="ECO:0000256" key="1">
    <source>
        <dbReference type="SAM" id="MobiDB-lite"/>
    </source>
</evidence>
<dbReference type="Pfam" id="PF25660">
    <property type="entry name" value="CcFV1_CP"/>
    <property type="match status" value="1"/>
</dbReference>
<reference evidence="2 3" key="1">
    <citation type="submission" date="2014-05" db="EMBL/GenBank/DDBJ databases">
        <title>Study of a new virus infecting Cladosporium cladosporioides.</title>
        <authorList>
            <person name="Yu Z."/>
            <person name="Jin L."/>
            <person name="Chen H."/>
            <person name="Jiang X."/>
            <person name="Yu J."/>
            <person name="Xu W."/>
            <person name="Chen J."/>
        </authorList>
    </citation>
    <scope>NUCLEOTIDE SEQUENCE [LARGE SCALE GENOMIC DNA]</scope>
    <source>
        <strain evidence="2 3">DF15</strain>
    </source>
</reference>
<accession>A0A076JWY5</accession>